<dbReference type="AlphaFoldDB" id="A0AAV4U870"/>
<reference evidence="1 2" key="1">
    <citation type="submission" date="2021-06" db="EMBL/GenBank/DDBJ databases">
        <title>Caerostris extrusa draft genome.</title>
        <authorList>
            <person name="Kono N."/>
            <person name="Arakawa K."/>
        </authorList>
    </citation>
    <scope>NUCLEOTIDE SEQUENCE [LARGE SCALE GENOMIC DNA]</scope>
</reference>
<organism evidence="1 2">
    <name type="scientific">Caerostris extrusa</name>
    <name type="common">Bark spider</name>
    <name type="synonym">Caerostris bankana</name>
    <dbReference type="NCBI Taxonomy" id="172846"/>
    <lineage>
        <taxon>Eukaryota</taxon>
        <taxon>Metazoa</taxon>
        <taxon>Ecdysozoa</taxon>
        <taxon>Arthropoda</taxon>
        <taxon>Chelicerata</taxon>
        <taxon>Arachnida</taxon>
        <taxon>Araneae</taxon>
        <taxon>Araneomorphae</taxon>
        <taxon>Entelegynae</taxon>
        <taxon>Araneoidea</taxon>
        <taxon>Araneidae</taxon>
        <taxon>Caerostris</taxon>
    </lineage>
</organism>
<protein>
    <submittedName>
        <fullName evidence="1">Uncharacterized protein</fullName>
    </submittedName>
</protein>
<accession>A0AAV4U870</accession>
<proteinExistence type="predicted"/>
<keyword evidence="2" id="KW-1185">Reference proteome</keyword>
<gene>
    <name evidence="1" type="ORF">CEXT_387941</name>
</gene>
<dbReference type="Proteomes" id="UP001054945">
    <property type="component" value="Unassembled WGS sequence"/>
</dbReference>
<sequence>MEEKKGERHKGIERRRISFLRLGIAEMNQLVLKCGFIRARKGKTAFCFSQNFNLAAVVVEGVEMDRKVLAARLGAFRGYQSLV</sequence>
<name>A0AAV4U870_CAEEX</name>
<evidence type="ECO:0000313" key="2">
    <source>
        <dbReference type="Proteomes" id="UP001054945"/>
    </source>
</evidence>
<evidence type="ECO:0000313" key="1">
    <source>
        <dbReference type="EMBL" id="GIY53993.1"/>
    </source>
</evidence>
<comment type="caution">
    <text evidence="1">The sequence shown here is derived from an EMBL/GenBank/DDBJ whole genome shotgun (WGS) entry which is preliminary data.</text>
</comment>
<dbReference type="EMBL" id="BPLR01012450">
    <property type="protein sequence ID" value="GIY53993.1"/>
    <property type="molecule type" value="Genomic_DNA"/>
</dbReference>